<feature type="region of interest" description="Disordered" evidence="1">
    <location>
        <begin position="61"/>
        <end position="102"/>
    </location>
</feature>
<organism evidence="2 3">
    <name type="scientific">Brenthis ino</name>
    <name type="common">lesser marbled fritillary</name>
    <dbReference type="NCBI Taxonomy" id="405034"/>
    <lineage>
        <taxon>Eukaryota</taxon>
        <taxon>Metazoa</taxon>
        <taxon>Ecdysozoa</taxon>
        <taxon>Arthropoda</taxon>
        <taxon>Hexapoda</taxon>
        <taxon>Insecta</taxon>
        <taxon>Pterygota</taxon>
        <taxon>Neoptera</taxon>
        <taxon>Endopterygota</taxon>
        <taxon>Lepidoptera</taxon>
        <taxon>Glossata</taxon>
        <taxon>Ditrysia</taxon>
        <taxon>Papilionoidea</taxon>
        <taxon>Nymphalidae</taxon>
        <taxon>Heliconiinae</taxon>
        <taxon>Argynnini</taxon>
        <taxon>Brenthis</taxon>
    </lineage>
</organism>
<dbReference type="AlphaFoldDB" id="A0A8J9UVQ3"/>
<name>A0A8J9UVQ3_9NEOP</name>
<sequence>MNRVRSKSAHDLLNTYARLVLLSTRSTRTNLKECSLYMYRAPSKSAHDLLNAYARLSAAEQRVSQRERGARDVQQQAGAHRQRQRARAHQVQPVHEHAAVLP</sequence>
<evidence type="ECO:0000256" key="1">
    <source>
        <dbReference type="SAM" id="MobiDB-lite"/>
    </source>
</evidence>
<dbReference type="Proteomes" id="UP000838878">
    <property type="component" value="Chromosome 2"/>
</dbReference>
<dbReference type="EMBL" id="OV170222">
    <property type="protein sequence ID" value="CAH0720557.1"/>
    <property type="molecule type" value="Genomic_DNA"/>
</dbReference>
<accession>A0A8J9UVQ3</accession>
<gene>
    <name evidence="2" type="ORF">BINO364_LOCUS6771</name>
</gene>
<proteinExistence type="predicted"/>
<evidence type="ECO:0000313" key="3">
    <source>
        <dbReference type="Proteomes" id="UP000838878"/>
    </source>
</evidence>
<protein>
    <submittedName>
        <fullName evidence="2">Uncharacterized protein</fullName>
    </submittedName>
</protein>
<reference evidence="2" key="1">
    <citation type="submission" date="2021-12" db="EMBL/GenBank/DDBJ databases">
        <authorList>
            <person name="Martin H S."/>
        </authorList>
    </citation>
    <scope>NUCLEOTIDE SEQUENCE</scope>
</reference>
<evidence type="ECO:0000313" key="2">
    <source>
        <dbReference type="EMBL" id="CAH0720557.1"/>
    </source>
</evidence>
<feature type="non-terminal residue" evidence="2">
    <location>
        <position position="102"/>
    </location>
</feature>
<keyword evidence="3" id="KW-1185">Reference proteome</keyword>